<dbReference type="Proteomes" id="UP001482513">
    <property type="component" value="Unassembled WGS sequence"/>
</dbReference>
<comment type="caution">
    <text evidence="1">The sequence shown here is derived from an EMBL/GenBank/DDBJ whole genome shotgun (WGS) entry which is preliminary data.</text>
</comment>
<gene>
    <name evidence="1" type="ORF">NC992_22800</name>
</gene>
<accession>A0ABV0KAC2</accession>
<protein>
    <submittedName>
        <fullName evidence="1">Uncharacterized protein</fullName>
    </submittedName>
</protein>
<dbReference type="EMBL" id="JAMPKX010000014">
    <property type="protein sequence ID" value="MEP0949725.1"/>
    <property type="molecule type" value="Genomic_DNA"/>
</dbReference>
<proteinExistence type="predicted"/>
<dbReference type="RefSeq" id="WP_190756328.1">
    <property type="nucleotide sequence ID" value="NZ_JAMPKX010000014.1"/>
</dbReference>
<name>A0ABV0KAC2_9CYAN</name>
<organism evidence="1 2">
    <name type="scientific">Leptolyngbya subtilissima DQ-A4</name>
    <dbReference type="NCBI Taxonomy" id="2933933"/>
    <lineage>
        <taxon>Bacteria</taxon>
        <taxon>Bacillati</taxon>
        <taxon>Cyanobacteriota</taxon>
        <taxon>Cyanophyceae</taxon>
        <taxon>Leptolyngbyales</taxon>
        <taxon>Leptolyngbyaceae</taxon>
        <taxon>Leptolyngbya group</taxon>
        <taxon>Leptolyngbya</taxon>
    </lineage>
</organism>
<sequence length="171" mass="18523">MADQIKPTTKRVMKSSYLKEGLLLAVARKQGVSTRRAHLWSAAGSWAAAQEDRTSGGGPPIELMSFTAEPGDPQATQQPEVLQSTPQTLADLIQILDEAIARVSAAIRSPHDGRNRANCAGTLAKLTDQRAKLSSTNWLVSQPLDRYPNSKTLLQALKDARSLGAAKKEHR</sequence>
<evidence type="ECO:0000313" key="1">
    <source>
        <dbReference type="EMBL" id="MEP0949725.1"/>
    </source>
</evidence>
<reference evidence="1 2" key="1">
    <citation type="submission" date="2022-04" db="EMBL/GenBank/DDBJ databases">
        <title>Positive selection, recombination, and allopatry shape intraspecific diversity of widespread and dominant cyanobacteria.</title>
        <authorList>
            <person name="Wei J."/>
            <person name="Shu W."/>
            <person name="Hu C."/>
        </authorList>
    </citation>
    <scope>NUCLEOTIDE SEQUENCE [LARGE SCALE GENOMIC DNA]</scope>
    <source>
        <strain evidence="1 2">DQ-A4</strain>
    </source>
</reference>
<evidence type="ECO:0000313" key="2">
    <source>
        <dbReference type="Proteomes" id="UP001482513"/>
    </source>
</evidence>
<keyword evidence="2" id="KW-1185">Reference proteome</keyword>